<feature type="region of interest" description="Disordered" evidence="1">
    <location>
        <begin position="1"/>
        <end position="48"/>
    </location>
</feature>
<evidence type="ECO:0000256" key="1">
    <source>
        <dbReference type="SAM" id="MobiDB-lite"/>
    </source>
</evidence>
<dbReference type="WBParaSite" id="nRc.2.0.1.t48311-RA">
    <property type="protein sequence ID" value="nRc.2.0.1.t48311-RA"/>
    <property type="gene ID" value="nRc.2.0.1.g48311"/>
</dbReference>
<keyword evidence="2" id="KW-1185">Reference proteome</keyword>
<sequence>MIRKTTKEDDEAQNLMLLEMDPATIPTKRPGDEKRFPIPGKQKREYLQ</sequence>
<dbReference type="Proteomes" id="UP000887565">
    <property type="component" value="Unplaced"/>
</dbReference>
<organism evidence="2 3">
    <name type="scientific">Romanomermis culicivorax</name>
    <name type="common">Nematode worm</name>
    <dbReference type="NCBI Taxonomy" id="13658"/>
    <lineage>
        <taxon>Eukaryota</taxon>
        <taxon>Metazoa</taxon>
        <taxon>Ecdysozoa</taxon>
        <taxon>Nematoda</taxon>
        <taxon>Enoplea</taxon>
        <taxon>Dorylaimia</taxon>
        <taxon>Mermithida</taxon>
        <taxon>Mermithoidea</taxon>
        <taxon>Mermithidae</taxon>
        <taxon>Romanomermis</taxon>
    </lineage>
</organism>
<evidence type="ECO:0000313" key="2">
    <source>
        <dbReference type="Proteomes" id="UP000887565"/>
    </source>
</evidence>
<name>A0A915LEN2_ROMCU</name>
<protein>
    <submittedName>
        <fullName evidence="3">Uncharacterized protein</fullName>
    </submittedName>
</protein>
<accession>A0A915LEN2</accession>
<reference evidence="3" key="1">
    <citation type="submission" date="2022-11" db="UniProtKB">
        <authorList>
            <consortium name="WormBaseParasite"/>
        </authorList>
    </citation>
    <scope>IDENTIFICATION</scope>
</reference>
<evidence type="ECO:0000313" key="3">
    <source>
        <dbReference type="WBParaSite" id="nRc.2.0.1.t48311-RA"/>
    </source>
</evidence>
<feature type="compositionally biased region" description="Basic and acidic residues" evidence="1">
    <location>
        <begin position="29"/>
        <end position="48"/>
    </location>
</feature>
<dbReference type="AlphaFoldDB" id="A0A915LEN2"/>
<proteinExistence type="predicted"/>